<organism evidence="1 2">
    <name type="scientific">Halovivax ruber (strain DSM 18193 / JCM 13892 / XH-70)</name>
    <dbReference type="NCBI Taxonomy" id="797302"/>
    <lineage>
        <taxon>Archaea</taxon>
        <taxon>Methanobacteriati</taxon>
        <taxon>Methanobacteriota</taxon>
        <taxon>Stenosarchaea group</taxon>
        <taxon>Halobacteria</taxon>
        <taxon>Halobacteriales</taxon>
        <taxon>Natrialbaceae</taxon>
        <taxon>Halovivax</taxon>
    </lineage>
</organism>
<dbReference type="Proteomes" id="UP000010846">
    <property type="component" value="Chromosome"/>
</dbReference>
<dbReference type="InterPro" id="IPR043953">
    <property type="entry name" value="DUF5784"/>
</dbReference>
<dbReference type="HOGENOM" id="CLU_074280_0_0_2"/>
<dbReference type="KEGG" id="hru:Halru_2768"/>
<accession>L0IHA8</accession>
<evidence type="ECO:0000313" key="2">
    <source>
        <dbReference type="Proteomes" id="UP000010846"/>
    </source>
</evidence>
<sequence>MKSKARPTGVNMQVQPELVGNRTTVRKRRRMNLTGVVLIVARPLRFRYSPNAWSPGRVDRQVLQPLQENIGASDVDTRFDVGGEWRTYRFEMDNGDVALFASSDDEAYWMGNTETPQALWRTNKIGWDDAPYRIARWARRELLETLYDEDPWLESYPHLSWFFLPVFMSKDGRDSTRTFFREYDGGFPDTDRDTVLQYFEDLLRPGTLDPYRHTMAGKLGTSEHVDDVRMSAAMAEFIAARILTDAGYGLTPEIEVTTGHSLDFRAEGDETNVLVEVTRPQAPSTRAASGPIAAIRDTVQTKTSGQLSKHGGGAVLFVDCSSFPDDAWAAIRGERPDVRHRPAVVYRARPSGHVEGYRRGSVPIDLAPAVDFVG</sequence>
<reference evidence="1" key="1">
    <citation type="submission" date="2011-09" db="EMBL/GenBank/DDBJ databases">
        <title>Complete sequence of Halovivax ruber XH-70.</title>
        <authorList>
            <consortium name="US DOE Joint Genome Institute"/>
            <person name="Lucas S."/>
            <person name="Han J."/>
            <person name="Lapidus A."/>
            <person name="Cheng J.-F."/>
            <person name="Goodwin L."/>
            <person name="Pitluck S."/>
            <person name="Peters L."/>
            <person name="Mikhailova N."/>
            <person name="Davenport K."/>
            <person name="Detter J.C."/>
            <person name="Han C."/>
            <person name="Tapia R."/>
            <person name="Land M."/>
            <person name="Hauser L."/>
            <person name="Kyrpides N."/>
            <person name="Ivanova N."/>
            <person name="Pagani I."/>
            <person name="Sproer C."/>
            <person name="Anderson I."/>
            <person name="Woyke T."/>
        </authorList>
    </citation>
    <scope>NUCLEOTIDE SEQUENCE</scope>
    <source>
        <strain evidence="1">XH-70</strain>
    </source>
</reference>
<dbReference type="EMBL" id="CP003050">
    <property type="protein sequence ID" value="AGB17342.1"/>
    <property type="molecule type" value="Genomic_DNA"/>
</dbReference>
<dbReference type="Pfam" id="PF19096">
    <property type="entry name" value="DUF5784"/>
    <property type="match status" value="1"/>
</dbReference>
<name>L0IHA8_HALRX</name>
<keyword evidence="2" id="KW-1185">Reference proteome</keyword>
<proteinExistence type="predicted"/>
<evidence type="ECO:0000313" key="1">
    <source>
        <dbReference type="EMBL" id="AGB17342.1"/>
    </source>
</evidence>
<dbReference type="eggNOG" id="arCOG04738">
    <property type="taxonomic scope" value="Archaea"/>
</dbReference>
<dbReference type="AlphaFoldDB" id="L0IHA8"/>
<protein>
    <submittedName>
        <fullName evidence="1">Uncharacterized protein</fullName>
    </submittedName>
</protein>
<gene>
    <name evidence="1" type="ordered locus">Halru_2768</name>
</gene>